<keyword evidence="4" id="KW-1185">Reference proteome</keyword>
<dbReference type="EMBL" id="JACXAI010000038">
    <property type="protein sequence ID" value="MBD1382883.1"/>
    <property type="molecule type" value="Genomic_DNA"/>
</dbReference>
<feature type="domain" description="Repressor Rok winged helix" evidence="1">
    <location>
        <begin position="92"/>
        <end position="147"/>
    </location>
</feature>
<comment type="caution">
    <text evidence="3">The sequence shown here is derived from an EMBL/GenBank/DDBJ whole genome shotgun (WGS) entry which is preliminary data.</text>
</comment>
<gene>
    <name evidence="3" type="ORF">IC621_22025</name>
</gene>
<dbReference type="AlphaFoldDB" id="A0A926NMZ3"/>
<protein>
    <submittedName>
        <fullName evidence="3">Competence protein ComK</fullName>
    </submittedName>
</protein>
<dbReference type="InterPro" id="IPR056984">
    <property type="entry name" value="WH_Rok"/>
</dbReference>
<sequence>MFDERAALKMRLEQIQDLELRIIQEFQKERDLIFHRIRELDDEVPAVSVTAKPQTAMTEVKKDLEKSEGIASKTNNLPLVQSSKRNHTDLTKEAIKVLKNHSASISGKELVTTVEKNTGRNISNVTQFMNRIMSLDSNVKKPYRGQYIYEELGSSAD</sequence>
<dbReference type="Pfam" id="PF23159">
    <property type="entry name" value="WHD_Rok"/>
    <property type="match status" value="1"/>
</dbReference>
<evidence type="ECO:0000259" key="1">
    <source>
        <dbReference type="Pfam" id="PF23159"/>
    </source>
</evidence>
<evidence type="ECO:0000313" key="4">
    <source>
        <dbReference type="Proteomes" id="UP000626844"/>
    </source>
</evidence>
<reference evidence="3" key="1">
    <citation type="submission" date="2020-09" db="EMBL/GenBank/DDBJ databases">
        <title>A novel bacterium of genus Bacillus, isolated from South China Sea.</title>
        <authorList>
            <person name="Huang H."/>
            <person name="Mo K."/>
            <person name="Hu Y."/>
        </authorList>
    </citation>
    <scope>NUCLEOTIDE SEQUENCE</scope>
    <source>
        <strain evidence="3">IB182487</strain>
    </source>
</reference>
<dbReference type="Proteomes" id="UP000626844">
    <property type="component" value="Unassembled WGS sequence"/>
</dbReference>
<dbReference type="InterPro" id="IPR058971">
    <property type="entry name" value="Rok_N_oligomerisation"/>
</dbReference>
<feature type="domain" description="Rok N-terminal oligomerisation" evidence="2">
    <location>
        <begin position="1"/>
        <end position="41"/>
    </location>
</feature>
<dbReference type="RefSeq" id="WP_191161496.1">
    <property type="nucleotide sequence ID" value="NZ_JACXAI010000038.1"/>
</dbReference>
<evidence type="ECO:0000259" key="2">
    <source>
        <dbReference type="Pfam" id="PF26513"/>
    </source>
</evidence>
<organism evidence="3 4">
    <name type="scientific">Metabacillus arenae</name>
    <dbReference type="NCBI Taxonomy" id="2771434"/>
    <lineage>
        <taxon>Bacteria</taxon>
        <taxon>Bacillati</taxon>
        <taxon>Bacillota</taxon>
        <taxon>Bacilli</taxon>
        <taxon>Bacillales</taxon>
        <taxon>Bacillaceae</taxon>
        <taxon>Metabacillus</taxon>
    </lineage>
</organism>
<evidence type="ECO:0000313" key="3">
    <source>
        <dbReference type="EMBL" id="MBD1382883.1"/>
    </source>
</evidence>
<accession>A0A926NMZ3</accession>
<dbReference type="Pfam" id="PF26513">
    <property type="entry name" value="Rok_N"/>
    <property type="match status" value="1"/>
</dbReference>
<name>A0A926NMZ3_9BACI</name>
<proteinExistence type="predicted"/>